<dbReference type="EMBL" id="SEOL01000001">
    <property type="protein sequence ID" value="MBL0848590.1"/>
    <property type="molecule type" value="Genomic_DNA"/>
</dbReference>
<gene>
    <name evidence="1" type="ORF">EU981_00575</name>
</gene>
<dbReference type="AlphaFoldDB" id="A0A937DGM1"/>
<organism evidence="1 2">
    <name type="scientific">Candidatus Liberibacter ctenarytainae</name>
    <dbReference type="NCBI Taxonomy" id="2020335"/>
    <lineage>
        <taxon>Bacteria</taxon>
        <taxon>Pseudomonadati</taxon>
        <taxon>Pseudomonadota</taxon>
        <taxon>Alphaproteobacteria</taxon>
        <taxon>Hyphomicrobiales</taxon>
        <taxon>Rhizobiaceae</taxon>
        <taxon>Liberibacter</taxon>
    </lineage>
</organism>
<protein>
    <submittedName>
        <fullName evidence="1">DUF2093 domain-containing protein</fullName>
    </submittedName>
</protein>
<proteinExistence type="predicted"/>
<evidence type="ECO:0000313" key="1">
    <source>
        <dbReference type="EMBL" id="MBL0848590.1"/>
    </source>
</evidence>
<accession>A0A937DGM1</accession>
<dbReference type="InterPro" id="IPR018661">
    <property type="entry name" value="DUF2093"/>
</dbReference>
<name>A0A937DGM1_9HYPH</name>
<reference evidence="1" key="1">
    <citation type="submission" date="2019-02" db="EMBL/GenBank/DDBJ databases">
        <title>A novel Candidatus Liberibacter species associated with the New Zealand native fuchsia psyllid, Ctenarytaina fuchsiae.</title>
        <authorList>
            <person name="Thompson S.M."/>
            <person name="Jorgensen N."/>
            <person name="David C."/>
            <person name="Bulman S.R."/>
            <person name="Smith G.R."/>
        </authorList>
    </citation>
    <scope>NUCLEOTIDE SEQUENCE</scope>
    <source>
        <strain evidence="1">Oxford</strain>
    </source>
</reference>
<comment type="caution">
    <text evidence="1">The sequence shown here is derived from an EMBL/GenBank/DDBJ whole genome shotgun (WGS) entry which is preliminary data.</text>
</comment>
<dbReference type="Pfam" id="PF09866">
    <property type="entry name" value="DUF2093"/>
    <property type="match status" value="1"/>
</dbReference>
<sequence length="73" mass="8165">MHNKINQDGDVAILQYKDGNFAVIRPGTHVICAITGKNIPITKLCYWSVERQVPYADAESSLEAERRAGKISY</sequence>
<evidence type="ECO:0000313" key="2">
    <source>
        <dbReference type="Proteomes" id="UP000736856"/>
    </source>
</evidence>
<dbReference type="Proteomes" id="UP000736856">
    <property type="component" value="Unassembled WGS sequence"/>
</dbReference>